<name>A0A2W5H3X3_9SPHI</name>
<dbReference type="Proteomes" id="UP000249645">
    <property type="component" value="Unassembled WGS sequence"/>
</dbReference>
<comment type="caution">
    <text evidence="1">The sequence shown here is derived from an EMBL/GenBank/DDBJ whole genome shotgun (WGS) entry which is preliminary data.</text>
</comment>
<accession>A0A2W5H3X3</accession>
<dbReference type="AlphaFoldDB" id="A0A2W5H3X3"/>
<evidence type="ECO:0000313" key="2">
    <source>
        <dbReference type="Proteomes" id="UP000249645"/>
    </source>
</evidence>
<dbReference type="EMBL" id="QFOI01000071">
    <property type="protein sequence ID" value="PZP50352.1"/>
    <property type="molecule type" value="Genomic_DNA"/>
</dbReference>
<protein>
    <submittedName>
        <fullName evidence="1">Uncharacterized protein</fullName>
    </submittedName>
</protein>
<evidence type="ECO:0000313" key="1">
    <source>
        <dbReference type="EMBL" id="PZP50352.1"/>
    </source>
</evidence>
<reference evidence="1 2" key="1">
    <citation type="submission" date="2017-11" db="EMBL/GenBank/DDBJ databases">
        <title>Infants hospitalized years apart are colonized by the same room-sourced microbial strains.</title>
        <authorList>
            <person name="Brooks B."/>
            <person name="Olm M.R."/>
            <person name="Firek B.A."/>
            <person name="Baker R."/>
            <person name="Thomas B.C."/>
            <person name="Morowitz M.J."/>
            <person name="Banfield J.F."/>
        </authorList>
    </citation>
    <scope>NUCLEOTIDE SEQUENCE [LARGE SCALE GENOMIC DNA]</scope>
    <source>
        <strain evidence="1">S2_009_000_R2_76</strain>
    </source>
</reference>
<sequence>MGFGFLVQKVEAQQGRLLIGQVFAAMSNRSTAGIIVESQKSKATNFTDERGYFSLYVLPHDTIYYYVNKLAKSIPYHTDSIKNWDGYAIAIQTIEYDIAVAKKYGAPVAEADSNVNLGNVTVTARNYHKDSLENRMEYDKIFNYKNPPINPFSPVQTIYDLLSFKKKKRMKKMKNDLLYEEREGYVDTRFNRTIVVKSIGKPIDDSTLDNYMKKYRPTYEDAIGMENIAMVMYIRKTFELYQNSLHADKSPALNPVINKK</sequence>
<proteinExistence type="predicted"/>
<organism evidence="1 2">
    <name type="scientific">Pseudopedobacter saltans</name>
    <dbReference type="NCBI Taxonomy" id="151895"/>
    <lineage>
        <taxon>Bacteria</taxon>
        <taxon>Pseudomonadati</taxon>
        <taxon>Bacteroidota</taxon>
        <taxon>Sphingobacteriia</taxon>
        <taxon>Sphingobacteriales</taxon>
        <taxon>Sphingobacteriaceae</taxon>
        <taxon>Pseudopedobacter</taxon>
    </lineage>
</organism>
<gene>
    <name evidence="1" type="ORF">DI598_05785</name>
</gene>